<dbReference type="Gene3D" id="3.20.20.140">
    <property type="entry name" value="Metal-dependent hydrolases"/>
    <property type="match status" value="1"/>
</dbReference>
<dbReference type="EMBL" id="FWFZ01000012">
    <property type="protein sequence ID" value="SLN56335.1"/>
    <property type="molecule type" value="Genomic_DNA"/>
</dbReference>
<dbReference type="GO" id="GO:0005737">
    <property type="term" value="C:cytoplasm"/>
    <property type="evidence" value="ECO:0007669"/>
    <property type="project" value="TreeGrafter"/>
</dbReference>
<dbReference type="PANTHER" id="PTHR43668:SF2">
    <property type="entry name" value="ALLANTOINASE"/>
    <property type="match status" value="1"/>
</dbReference>
<dbReference type="EC" id="3.5.2.5" evidence="2"/>
<accession>A0A1Y5T5E0</accession>
<dbReference type="AlphaFoldDB" id="A0A1Y5T5E0"/>
<proteinExistence type="predicted"/>
<dbReference type="SUPFAM" id="SSF51556">
    <property type="entry name" value="Metallo-dependent hydrolases"/>
    <property type="match status" value="1"/>
</dbReference>
<dbReference type="InterPro" id="IPR006680">
    <property type="entry name" value="Amidohydro-rel"/>
</dbReference>
<dbReference type="GO" id="GO:0006145">
    <property type="term" value="P:purine nucleobase catabolic process"/>
    <property type="evidence" value="ECO:0007669"/>
    <property type="project" value="TreeGrafter"/>
</dbReference>
<gene>
    <name evidence="2" type="primary">allB_2</name>
    <name evidence="2" type="ORF">ROA7023_02546</name>
</gene>
<keyword evidence="2" id="KW-0378">Hydrolase</keyword>
<sequence length="472" mass="48827">MIPALVQLFSTGPGANRTRTGAGMFDLTIAGRLVLPGGVIADGWLAIADGKIAAIGEGTAPDATEAVAHPGAWILPGAIDGQTHAGSQIGFAGIGPTTAAACIGGVTTIVDMPYDDPDPITTGDLLAQKVTAIGELAHSNVALYGTVPVTPDPADIAALVAGGVCAFKISSFEAHPHRFPRIGSGAVLALFEALRDTGLPVGIHNEDQEVVRATEAAFRAAGRTRPEDHSPSRPPVAEMSATATFLELGAAQGGHAHIVHISIPEGFDLVAEHRARGERATAEMCLHYLLFDAAEDMPRLGAKMKVNPPIRAGLRDALWEVIETGRANFVSSDHSAWGLERKSSDNIFEVAAGMPGLETLLPGFFTEALRRTGDGDAAARLAAALLSEGPADFFGLSTKGRLAPGADADLAILAPEPFTYDCKANPDGPGWSAYDGMTFSVRPAATYVGGQLAYDGRAVTGLTAGTFARRTA</sequence>
<dbReference type="InterPro" id="IPR011059">
    <property type="entry name" value="Metal-dep_hydrolase_composite"/>
</dbReference>
<dbReference type="InterPro" id="IPR050138">
    <property type="entry name" value="DHOase/Allantoinase_Hydrolase"/>
</dbReference>
<dbReference type="SUPFAM" id="SSF51338">
    <property type="entry name" value="Composite domain of metallo-dependent hydrolases"/>
    <property type="match status" value="1"/>
</dbReference>
<evidence type="ECO:0000313" key="2">
    <source>
        <dbReference type="EMBL" id="SLN56335.1"/>
    </source>
</evidence>
<dbReference type="Proteomes" id="UP000193900">
    <property type="component" value="Unassembled WGS sequence"/>
</dbReference>
<evidence type="ECO:0000259" key="1">
    <source>
        <dbReference type="Pfam" id="PF01979"/>
    </source>
</evidence>
<reference evidence="2 3" key="1">
    <citation type="submission" date="2017-03" db="EMBL/GenBank/DDBJ databases">
        <authorList>
            <person name="Afonso C.L."/>
            <person name="Miller P.J."/>
            <person name="Scott M.A."/>
            <person name="Spackman E."/>
            <person name="Goraichik I."/>
            <person name="Dimitrov K.M."/>
            <person name="Suarez D.L."/>
            <person name="Swayne D.E."/>
        </authorList>
    </citation>
    <scope>NUCLEOTIDE SEQUENCE [LARGE SCALE GENOMIC DNA]</scope>
    <source>
        <strain evidence="2 3">CECT 7023</strain>
    </source>
</reference>
<evidence type="ECO:0000313" key="3">
    <source>
        <dbReference type="Proteomes" id="UP000193900"/>
    </source>
</evidence>
<dbReference type="PANTHER" id="PTHR43668">
    <property type="entry name" value="ALLANTOINASE"/>
    <property type="match status" value="1"/>
</dbReference>
<dbReference type="GO" id="GO:0004038">
    <property type="term" value="F:allantoinase activity"/>
    <property type="evidence" value="ECO:0007669"/>
    <property type="project" value="UniProtKB-EC"/>
</dbReference>
<keyword evidence="3" id="KW-1185">Reference proteome</keyword>
<name>A0A1Y5T5E0_9RHOB</name>
<organism evidence="2 3">
    <name type="scientific">Roseisalinus antarcticus</name>
    <dbReference type="NCBI Taxonomy" id="254357"/>
    <lineage>
        <taxon>Bacteria</taxon>
        <taxon>Pseudomonadati</taxon>
        <taxon>Pseudomonadota</taxon>
        <taxon>Alphaproteobacteria</taxon>
        <taxon>Rhodobacterales</taxon>
        <taxon>Roseobacteraceae</taxon>
        <taxon>Roseisalinus</taxon>
    </lineage>
</organism>
<dbReference type="Gene3D" id="2.30.40.10">
    <property type="entry name" value="Urease, subunit C, domain 1"/>
    <property type="match status" value="1"/>
</dbReference>
<protein>
    <submittedName>
        <fullName evidence="2">Allantoinase</fullName>
        <ecNumber evidence="2">3.5.2.5</ecNumber>
    </submittedName>
</protein>
<dbReference type="Pfam" id="PF01979">
    <property type="entry name" value="Amidohydro_1"/>
    <property type="match status" value="1"/>
</dbReference>
<dbReference type="InterPro" id="IPR032466">
    <property type="entry name" value="Metal_Hydrolase"/>
</dbReference>
<feature type="domain" description="Amidohydrolase-related" evidence="1">
    <location>
        <begin position="73"/>
        <end position="451"/>
    </location>
</feature>